<feature type="domain" description="RNA polymerase sigma-70 region 2" evidence="6">
    <location>
        <begin position="27"/>
        <end position="91"/>
    </location>
</feature>
<dbReference type="Gene3D" id="1.10.1740.10">
    <property type="match status" value="1"/>
</dbReference>
<dbReference type="InterPro" id="IPR013324">
    <property type="entry name" value="RNA_pol_sigma_r3/r4-like"/>
</dbReference>
<evidence type="ECO:0000313" key="8">
    <source>
        <dbReference type="EMBL" id="GAF68579.1"/>
    </source>
</evidence>
<proteinExistence type="inferred from homology"/>
<dbReference type="SUPFAM" id="SSF88946">
    <property type="entry name" value="Sigma2 domain of RNA polymerase sigma factors"/>
    <property type="match status" value="1"/>
</dbReference>
<comment type="caution">
    <text evidence="8">The sequence shown here is derived from an EMBL/GenBank/DDBJ whole genome shotgun (WGS) entry which is preliminary data.</text>
</comment>
<sequence length="184" mass="20897">MDSEQPSDERLMRQVALGEREHVRPLLQRWAGPLLTFIARTIGDRHRSEELFQDVFLAVWQNRRKYEYPRPFRSWLFGIAMNKCRADLRRTSVVSIGPDEPAVASIESADPSPLERVVASETSSLVVAAVAELPTGQRTTIVLRVFNGLPYAEIAEILECKEATVRSHMCHGLAAIRKYLEPRL</sequence>
<dbReference type="EMBL" id="BARS01007717">
    <property type="protein sequence ID" value="GAF68579.1"/>
    <property type="molecule type" value="Genomic_DNA"/>
</dbReference>
<keyword evidence="3" id="KW-0731">Sigma factor</keyword>
<accession>X0RIB6</accession>
<dbReference type="InterPro" id="IPR013325">
    <property type="entry name" value="RNA_pol_sigma_r2"/>
</dbReference>
<dbReference type="GO" id="GO:0016987">
    <property type="term" value="F:sigma factor activity"/>
    <property type="evidence" value="ECO:0007669"/>
    <property type="project" value="UniProtKB-KW"/>
</dbReference>
<dbReference type="Pfam" id="PF04542">
    <property type="entry name" value="Sigma70_r2"/>
    <property type="match status" value="1"/>
</dbReference>
<evidence type="ECO:0000256" key="2">
    <source>
        <dbReference type="ARBA" id="ARBA00023015"/>
    </source>
</evidence>
<dbReference type="NCBIfam" id="TIGR02937">
    <property type="entry name" value="sigma70-ECF"/>
    <property type="match status" value="1"/>
</dbReference>
<keyword evidence="2" id="KW-0805">Transcription regulation</keyword>
<dbReference type="PANTHER" id="PTHR43133:SF8">
    <property type="entry name" value="RNA POLYMERASE SIGMA FACTOR HI_1459-RELATED"/>
    <property type="match status" value="1"/>
</dbReference>
<name>X0RIB6_9ZZZZ</name>
<evidence type="ECO:0000256" key="3">
    <source>
        <dbReference type="ARBA" id="ARBA00023082"/>
    </source>
</evidence>
<dbReference type="InterPro" id="IPR036388">
    <property type="entry name" value="WH-like_DNA-bd_sf"/>
</dbReference>
<evidence type="ECO:0000259" key="7">
    <source>
        <dbReference type="Pfam" id="PF08281"/>
    </source>
</evidence>
<dbReference type="InterPro" id="IPR007627">
    <property type="entry name" value="RNA_pol_sigma70_r2"/>
</dbReference>
<dbReference type="SUPFAM" id="SSF88659">
    <property type="entry name" value="Sigma3 and sigma4 domains of RNA polymerase sigma factors"/>
    <property type="match status" value="1"/>
</dbReference>
<keyword evidence="5" id="KW-0804">Transcription</keyword>
<dbReference type="PANTHER" id="PTHR43133">
    <property type="entry name" value="RNA POLYMERASE ECF-TYPE SIGMA FACTO"/>
    <property type="match status" value="1"/>
</dbReference>
<evidence type="ECO:0000256" key="4">
    <source>
        <dbReference type="ARBA" id="ARBA00023125"/>
    </source>
</evidence>
<organism evidence="8">
    <name type="scientific">marine sediment metagenome</name>
    <dbReference type="NCBI Taxonomy" id="412755"/>
    <lineage>
        <taxon>unclassified sequences</taxon>
        <taxon>metagenomes</taxon>
        <taxon>ecological metagenomes</taxon>
    </lineage>
</organism>
<evidence type="ECO:0000259" key="6">
    <source>
        <dbReference type="Pfam" id="PF04542"/>
    </source>
</evidence>
<dbReference type="GO" id="GO:0006352">
    <property type="term" value="P:DNA-templated transcription initiation"/>
    <property type="evidence" value="ECO:0007669"/>
    <property type="project" value="InterPro"/>
</dbReference>
<dbReference type="InterPro" id="IPR013249">
    <property type="entry name" value="RNA_pol_sigma70_r4_t2"/>
</dbReference>
<dbReference type="AlphaFoldDB" id="X0RIB6"/>
<feature type="domain" description="RNA polymerase sigma factor 70 region 4 type 2" evidence="7">
    <location>
        <begin position="126"/>
        <end position="175"/>
    </location>
</feature>
<evidence type="ECO:0000256" key="1">
    <source>
        <dbReference type="ARBA" id="ARBA00010641"/>
    </source>
</evidence>
<dbReference type="GO" id="GO:0003677">
    <property type="term" value="F:DNA binding"/>
    <property type="evidence" value="ECO:0007669"/>
    <property type="project" value="UniProtKB-KW"/>
</dbReference>
<keyword evidence="4" id="KW-0238">DNA-binding</keyword>
<dbReference type="Pfam" id="PF08281">
    <property type="entry name" value="Sigma70_r4_2"/>
    <property type="match status" value="1"/>
</dbReference>
<dbReference type="InterPro" id="IPR039425">
    <property type="entry name" value="RNA_pol_sigma-70-like"/>
</dbReference>
<protein>
    <recommendedName>
        <fullName evidence="9">HTH luxR-type domain-containing protein</fullName>
    </recommendedName>
</protein>
<gene>
    <name evidence="8" type="ORF">S01H1_14810</name>
</gene>
<evidence type="ECO:0008006" key="9">
    <source>
        <dbReference type="Google" id="ProtNLM"/>
    </source>
</evidence>
<dbReference type="InterPro" id="IPR014284">
    <property type="entry name" value="RNA_pol_sigma-70_dom"/>
</dbReference>
<evidence type="ECO:0000256" key="5">
    <source>
        <dbReference type="ARBA" id="ARBA00023163"/>
    </source>
</evidence>
<dbReference type="Gene3D" id="1.10.10.10">
    <property type="entry name" value="Winged helix-like DNA-binding domain superfamily/Winged helix DNA-binding domain"/>
    <property type="match status" value="1"/>
</dbReference>
<reference evidence="8" key="1">
    <citation type="journal article" date="2014" name="Front. Microbiol.">
        <title>High frequency of phylogenetically diverse reductive dehalogenase-homologous genes in deep subseafloor sedimentary metagenomes.</title>
        <authorList>
            <person name="Kawai M."/>
            <person name="Futagami T."/>
            <person name="Toyoda A."/>
            <person name="Takaki Y."/>
            <person name="Nishi S."/>
            <person name="Hori S."/>
            <person name="Arai W."/>
            <person name="Tsubouchi T."/>
            <person name="Morono Y."/>
            <person name="Uchiyama I."/>
            <person name="Ito T."/>
            <person name="Fujiyama A."/>
            <person name="Inagaki F."/>
            <person name="Takami H."/>
        </authorList>
    </citation>
    <scope>NUCLEOTIDE SEQUENCE</scope>
    <source>
        <strain evidence="8">Expedition CK06-06</strain>
    </source>
</reference>
<comment type="similarity">
    <text evidence="1">Belongs to the sigma-70 factor family. ECF subfamily.</text>
</comment>